<comment type="caution">
    <text evidence="3">The sequence shown here is derived from an EMBL/GenBank/DDBJ whole genome shotgun (WGS) entry which is preliminary data.</text>
</comment>
<protein>
    <submittedName>
        <fullName evidence="3">Uncharacterized protein</fullName>
    </submittedName>
</protein>
<gene>
    <name evidence="3" type="ORF">TrLO_g3638</name>
</gene>
<keyword evidence="2" id="KW-1133">Transmembrane helix</keyword>
<keyword evidence="2" id="KW-0812">Transmembrane</keyword>
<organism evidence="3 4">
    <name type="scientific">Triparma laevis f. longispina</name>
    <dbReference type="NCBI Taxonomy" id="1714387"/>
    <lineage>
        <taxon>Eukaryota</taxon>
        <taxon>Sar</taxon>
        <taxon>Stramenopiles</taxon>
        <taxon>Ochrophyta</taxon>
        <taxon>Bolidophyceae</taxon>
        <taxon>Parmales</taxon>
        <taxon>Triparmaceae</taxon>
        <taxon>Triparma</taxon>
    </lineage>
</organism>
<evidence type="ECO:0000313" key="3">
    <source>
        <dbReference type="EMBL" id="GMI17464.1"/>
    </source>
</evidence>
<proteinExistence type="predicted"/>
<keyword evidence="2" id="KW-0472">Membrane</keyword>
<dbReference type="OrthoDB" id="10350026at2759"/>
<evidence type="ECO:0000313" key="4">
    <source>
        <dbReference type="Proteomes" id="UP001165122"/>
    </source>
</evidence>
<dbReference type="AlphaFoldDB" id="A0A9W7KZW2"/>
<feature type="transmembrane region" description="Helical" evidence="2">
    <location>
        <begin position="12"/>
        <end position="31"/>
    </location>
</feature>
<keyword evidence="4" id="KW-1185">Reference proteome</keyword>
<feature type="region of interest" description="Disordered" evidence="1">
    <location>
        <begin position="60"/>
        <end position="80"/>
    </location>
</feature>
<reference evidence="4" key="1">
    <citation type="journal article" date="2023" name="Commun. Biol.">
        <title>Genome analysis of Parmales, the sister group of diatoms, reveals the evolutionary specialization of diatoms from phago-mixotrophs to photoautotrophs.</title>
        <authorList>
            <person name="Ban H."/>
            <person name="Sato S."/>
            <person name="Yoshikawa S."/>
            <person name="Yamada K."/>
            <person name="Nakamura Y."/>
            <person name="Ichinomiya M."/>
            <person name="Sato N."/>
            <person name="Blanc-Mathieu R."/>
            <person name="Endo H."/>
            <person name="Kuwata A."/>
            <person name="Ogata H."/>
        </authorList>
    </citation>
    <scope>NUCLEOTIDE SEQUENCE [LARGE SCALE GENOMIC DNA]</scope>
    <source>
        <strain evidence="4">NIES 3700</strain>
    </source>
</reference>
<accession>A0A9W7KZW2</accession>
<evidence type="ECO:0000256" key="1">
    <source>
        <dbReference type="SAM" id="MobiDB-lite"/>
    </source>
</evidence>
<dbReference type="Proteomes" id="UP001165122">
    <property type="component" value="Unassembled WGS sequence"/>
</dbReference>
<sequence>MQSVIPAHSRHIWMVAGGLFALGTGVKFFTYEIVKNDIKARGENDSQMCRRVLDIAGSPSPLSTSMKARTGLTHTNQLPVLTAEERERLKALRASKLSKSEDDIYEDERTRVSPEQRIAIAAASQQSKLES</sequence>
<feature type="region of interest" description="Disordered" evidence="1">
    <location>
        <begin position="92"/>
        <end position="117"/>
    </location>
</feature>
<feature type="compositionally biased region" description="Basic and acidic residues" evidence="1">
    <location>
        <begin position="98"/>
        <end position="114"/>
    </location>
</feature>
<feature type="compositionally biased region" description="Polar residues" evidence="1">
    <location>
        <begin position="60"/>
        <end position="79"/>
    </location>
</feature>
<name>A0A9W7KZW2_9STRA</name>
<evidence type="ECO:0000256" key="2">
    <source>
        <dbReference type="SAM" id="Phobius"/>
    </source>
</evidence>
<dbReference type="EMBL" id="BRXW01000292">
    <property type="protein sequence ID" value="GMI17464.1"/>
    <property type="molecule type" value="Genomic_DNA"/>
</dbReference>